<comment type="cofactor">
    <cofactor evidence="6">
        <name>Zn(2+)</name>
        <dbReference type="ChEBI" id="CHEBI:29105"/>
    </cofactor>
    <text evidence="6">Binds 1 zinc ion per subunit.</text>
</comment>
<dbReference type="Gene3D" id="3.40.1050.10">
    <property type="entry name" value="Carbonic anhydrase"/>
    <property type="match status" value="1"/>
</dbReference>
<evidence type="ECO:0000256" key="3">
    <source>
        <dbReference type="ARBA" id="ARBA00022833"/>
    </source>
</evidence>
<keyword evidence="4" id="KW-0456">Lyase</keyword>
<accession>A0A1G2BSJ1</accession>
<dbReference type="GO" id="GO:0004089">
    <property type="term" value="F:carbonate dehydratase activity"/>
    <property type="evidence" value="ECO:0007669"/>
    <property type="project" value="UniProtKB-EC"/>
</dbReference>
<keyword evidence="3 6" id="KW-0862">Zinc</keyword>
<dbReference type="EC" id="4.2.1.1" evidence="2"/>
<evidence type="ECO:0000256" key="5">
    <source>
        <dbReference type="ARBA" id="ARBA00048348"/>
    </source>
</evidence>
<evidence type="ECO:0000313" key="7">
    <source>
        <dbReference type="EMBL" id="OGY92123.1"/>
    </source>
</evidence>
<proteinExistence type="inferred from homology"/>
<name>A0A1G2BSJ1_9BACT</name>
<evidence type="ECO:0000256" key="1">
    <source>
        <dbReference type="ARBA" id="ARBA00006217"/>
    </source>
</evidence>
<feature type="binding site" evidence="6">
    <location>
        <position position="51"/>
    </location>
    <ligand>
        <name>Zn(2+)</name>
        <dbReference type="ChEBI" id="CHEBI:29105"/>
    </ligand>
</feature>
<evidence type="ECO:0000256" key="6">
    <source>
        <dbReference type="PIRSR" id="PIRSR601765-1"/>
    </source>
</evidence>
<dbReference type="PANTHER" id="PTHR11002">
    <property type="entry name" value="CARBONIC ANHYDRASE"/>
    <property type="match status" value="1"/>
</dbReference>
<evidence type="ECO:0000256" key="2">
    <source>
        <dbReference type="ARBA" id="ARBA00012925"/>
    </source>
</evidence>
<comment type="similarity">
    <text evidence="1">Belongs to the beta-class carbonic anhydrase family.</text>
</comment>
<dbReference type="PANTHER" id="PTHR11002:SF79">
    <property type="entry name" value="CARBONIC ANHYDRASE 2"/>
    <property type="match status" value="1"/>
</dbReference>
<dbReference type="InterPro" id="IPR036874">
    <property type="entry name" value="Carbonic_anhydrase_sf"/>
</dbReference>
<organism evidence="7 8">
    <name type="scientific">Candidatus Komeilibacteria bacterium RIFCSPLOWO2_02_FULL_48_11</name>
    <dbReference type="NCBI Taxonomy" id="1798553"/>
    <lineage>
        <taxon>Bacteria</taxon>
        <taxon>Candidatus Komeiliibacteriota</taxon>
    </lineage>
</organism>
<evidence type="ECO:0000313" key="8">
    <source>
        <dbReference type="Proteomes" id="UP000178109"/>
    </source>
</evidence>
<dbReference type="GO" id="GO:0008270">
    <property type="term" value="F:zinc ion binding"/>
    <property type="evidence" value="ECO:0007669"/>
    <property type="project" value="InterPro"/>
</dbReference>
<evidence type="ECO:0000256" key="4">
    <source>
        <dbReference type="ARBA" id="ARBA00023239"/>
    </source>
</evidence>
<gene>
    <name evidence="7" type="ORF">A3H70_02310</name>
</gene>
<keyword evidence="6" id="KW-0479">Metal-binding</keyword>
<dbReference type="CDD" id="cd03378">
    <property type="entry name" value="beta_CA_cladeC"/>
    <property type="match status" value="1"/>
</dbReference>
<dbReference type="InterPro" id="IPR015892">
    <property type="entry name" value="Carbonic_anhydrase_CS"/>
</dbReference>
<dbReference type="SMART" id="SM00947">
    <property type="entry name" value="Pro_CA"/>
    <property type="match status" value="1"/>
</dbReference>
<comment type="catalytic activity">
    <reaction evidence="5">
        <text>hydrogencarbonate + H(+) = CO2 + H2O</text>
        <dbReference type="Rhea" id="RHEA:10748"/>
        <dbReference type="ChEBI" id="CHEBI:15377"/>
        <dbReference type="ChEBI" id="CHEBI:15378"/>
        <dbReference type="ChEBI" id="CHEBI:16526"/>
        <dbReference type="ChEBI" id="CHEBI:17544"/>
        <dbReference type="EC" id="4.2.1.1"/>
    </reaction>
</comment>
<dbReference type="STRING" id="1798553.A3H70_02310"/>
<dbReference type="EMBL" id="MHKO01000028">
    <property type="protein sequence ID" value="OGY92123.1"/>
    <property type="molecule type" value="Genomic_DNA"/>
</dbReference>
<reference evidence="7 8" key="1">
    <citation type="journal article" date="2016" name="Nat. Commun.">
        <title>Thousands of microbial genomes shed light on interconnected biogeochemical processes in an aquifer system.</title>
        <authorList>
            <person name="Anantharaman K."/>
            <person name="Brown C.T."/>
            <person name="Hug L.A."/>
            <person name="Sharon I."/>
            <person name="Castelle C.J."/>
            <person name="Probst A.J."/>
            <person name="Thomas B.C."/>
            <person name="Singh A."/>
            <person name="Wilkins M.J."/>
            <person name="Karaoz U."/>
            <person name="Brodie E.L."/>
            <person name="Williams K.H."/>
            <person name="Hubbard S.S."/>
            <person name="Banfield J.F."/>
        </authorList>
    </citation>
    <scope>NUCLEOTIDE SEQUENCE [LARGE SCALE GENOMIC DNA]</scope>
</reference>
<dbReference type="Pfam" id="PF00484">
    <property type="entry name" value="Pro_CA"/>
    <property type="match status" value="1"/>
</dbReference>
<dbReference type="AlphaFoldDB" id="A0A1G2BSJ1"/>
<dbReference type="Proteomes" id="UP000178109">
    <property type="component" value="Unassembled WGS sequence"/>
</dbReference>
<feature type="binding site" evidence="6">
    <location>
        <position position="105"/>
    </location>
    <ligand>
        <name>Zn(2+)</name>
        <dbReference type="ChEBI" id="CHEBI:29105"/>
    </ligand>
</feature>
<protein>
    <recommendedName>
        <fullName evidence="2">carbonic anhydrase</fullName>
        <ecNumber evidence="2">4.2.1.1</ecNumber>
    </recommendedName>
</protein>
<dbReference type="SUPFAM" id="SSF53056">
    <property type="entry name" value="beta-carbonic anhydrase, cab"/>
    <property type="match status" value="1"/>
</dbReference>
<sequence>MTSEQALQTLLDGNKRFVAGQARHPNQSSERLAELVARGQHPIAIIVSCSDSRIPPELVFDQGLGDIFVVRTAGQVLDDAALASIEYAAEHLHVPLAVVLGHQDCGAVKAAVGGGDALGHISTLVKRIQPAVEEARDKGGDVLDGAVRIHALSVARQIESSEPILSELVTDGRLKVVGAYYSLASGEVQIF</sequence>
<feature type="binding site" evidence="6">
    <location>
        <position position="102"/>
    </location>
    <ligand>
        <name>Zn(2+)</name>
        <dbReference type="ChEBI" id="CHEBI:29105"/>
    </ligand>
</feature>
<comment type="caution">
    <text evidence="7">The sequence shown here is derived from an EMBL/GenBank/DDBJ whole genome shotgun (WGS) entry which is preliminary data.</text>
</comment>
<dbReference type="GO" id="GO:0015976">
    <property type="term" value="P:carbon utilization"/>
    <property type="evidence" value="ECO:0007669"/>
    <property type="project" value="InterPro"/>
</dbReference>
<dbReference type="PROSITE" id="PS00704">
    <property type="entry name" value="PROK_CO2_ANHYDRASE_1"/>
    <property type="match status" value="1"/>
</dbReference>
<dbReference type="InterPro" id="IPR001765">
    <property type="entry name" value="Carbonic_anhydrase"/>
</dbReference>
<feature type="binding site" evidence="6">
    <location>
        <position position="49"/>
    </location>
    <ligand>
        <name>Zn(2+)</name>
        <dbReference type="ChEBI" id="CHEBI:29105"/>
    </ligand>
</feature>